<dbReference type="Proteomes" id="UP000886520">
    <property type="component" value="Chromosome 9"/>
</dbReference>
<feature type="region of interest" description="Disordered" evidence="1">
    <location>
        <begin position="1"/>
        <end position="20"/>
    </location>
</feature>
<protein>
    <recommendedName>
        <fullName evidence="2">Endonuclease/exonuclease/phosphatase domain-containing protein</fullName>
    </recommendedName>
</protein>
<dbReference type="Pfam" id="PF03372">
    <property type="entry name" value="Exo_endo_phos"/>
    <property type="match status" value="1"/>
</dbReference>
<dbReference type="InterPro" id="IPR005135">
    <property type="entry name" value="Endo/exonuclease/phosphatase"/>
</dbReference>
<comment type="caution">
    <text evidence="3">The sequence shown here is derived from an EMBL/GenBank/DDBJ whole genome shotgun (WGS) entry which is preliminary data.</text>
</comment>
<dbReference type="AlphaFoldDB" id="A0A9D4UWA7"/>
<organism evidence="3 4">
    <name type="scientific">Adiantum capillus-veneris</name>
    <name type="common">Maidenhair fern</name>
    <dbReference type="NCBI Taxonomy" id="13818"/>
    <lineage>
        <taxon>Eukaryota</taxon>
        <taxon>Viridiplantae</taxon>
        <taxon>Streptophyta</taxon>
        <taxon>Embryophyta</taxon>
        <taxon>Tracheophyta</taxon>
        <taxon>Polypodiopsida</taxon>
        <taxon>Polypodiidae</taxon>
        <taxon>Polypodiales</taxon>
        <taxon>Pteridineae</taxon>
        <taxon>Pteridaceae</taxon>
        <taxon>Vittarioideae</taxon>
        <taxon>Adiantum</taxon>
    </lineage>
</organism>
<dbReference type="Gene3D" id="3.60.10.10">
    <property type="entry name" value="Endonuclease/exonuclease/phosphatase"/>
    <property type="match status" value="1"/>
</dbReference>
<dbReference type="SUPFAM" id="SSF56219">
    <property type="entry name" value="DNase I-like"/>
    <property type="match status" value="1"/>
</dbReference>
<name>A0A9D4UWA7_ADICA</name>
<dbReference type="PANTHER" id="PTHR12121:SF31">
    <property type="entry name" value="FAMILY PROTEIN, PUTATIVE, EXPRESSED-RELATED"/>
    <property type="match status" value="1"/>
</dbReference>
<sequence>MSTSPTASTSRRHHEHTPVRSDRCRSFKKSKSDKVLPEACVSITTFNILAPIYKRIGNEDCRESQYHDAWFKRNAEIINMLTLKRSSIICLQEFWLGNEELVHLYEESFGCAGYDTFRLARTSDRGDGLLTAINRDRISVLNCKDLKFNDCGDRVAQFFHLRVRVPFFKRNQIAEQQLLLVNTHLLFPHDSNFCLVRLGQVYKILECLEQFKVEYGLASAPVILCGDWNGSKRGHVYKFLRSQGFVSCYDSAHSYNDNDAHQWVSHRNHRGNICGVDFIWLRNPSNNLQSLSTSWGQAVLGIIMTKMCEAGLSWKDILGCIQPKGMAIKLTLYDLQRMLHQRGLTERCAESLISEEIQVLMQSLYVDASDLIDSSAEVMLPMAGSILNKGIQSSNNGLRASKEMTWAASPPTDVFNSSVRSETAPGLAIQDASLFPPEVELGLWPEDYVLSDHAPLTASFRPRRACD</sequence>
<evidence type="ECO:0000313" key="4">
    <source>
        <dbReference type="Proteomes" id="UP000886520"/>
    </source>
</evidence>
<evidence type="ECO:0000313" key="3">
    <source>
        <dbReference type="EMBL" id="KAI5075199.1"/>
    </source>
</evidence>
<accession>A0A9D4UWA7</accession>
<dbReference type="InterPro" id="IPR036691">
    <property type="entry name" value="Endo/exonu/phosph_ase_sf"/>
</dbReference>
<dbReference type="OrthoDB" id="10253982at2759"/>
<evidence type="ECO:0000256" key="1">
    <source>
        <dbReference type="SAM" id="MobiDB-lite"/>
    </source>
</evidence>
<keyword evidence="4" id="KW-1185">Reference proteome</keyword>
<proteinExistence type="predicted"/>
<evidence type="ECO:0000259" key="2">
    <source>
        <dbReference type="Pfam" id="PF03372"/>
    </source>
</evidence>
<reference evidence="3" key="1">
    <citation type="submission" date="2021-01" db="EMBL/GenBank/DDBJ databases">
        <title>Adiantum capillus-veneris genome.</title>
        <authorList>
            <person name="Fang Y."/>
            <person name="Liao Q."/>
        </authorList>
    </citation>
    <scope>NUCLEOTIDE SEQUENCE</scope>
    <source>
        <strain evidence="3">H3</strain>
        <tissue evidence="3">Leaf</tissue>
    </source>
</reference>
<gene>
    <name evidence="3" type="ORF">GOP47_0009275</name>
</gene>
<dbReference type="InterPro" id="IPR050410">
    <property type="entry name" value="CCR4/nocturin_mRNA_transcr"/>
</dbReference>
<dbReference type="PANTHER" id="PTHR12121">
    <property type="entry name" value="CARBON CATABOLITE REPRESSOR PROTEIN 4"/>
    <property type="match status" value="1"/>
</dbReference>
<dbReference type="GO" id="GO:0000175">
    <property type="term" value="F:3'-5'-RNA exonuclease activity"/>
    <property type="evidence" value="ECO:0007669"/>
    <property type="project" value="TreeGrafter"/>
</dbReference>
<dbReference type="EMBL" id="JABFUD020000009">
    <property type="protein sequence ID" value="KAI5075199.1"/>
    <property type="molecule type" value="Genomic_DNA"/>
</dbReference>
<feature type="domain" description="Endonuclease/exonuclease/phosphatase" evidence="2">
    <location>
        <begin position="67"/>
        <end position="284"/>
    </location>
</feature>